<evidence type="ECO:0000313" key="2">
    <source>
        <dbReference type="Proteomes" id="UP000093807"/>
    </source>
</evidence>
<organism evidence="1 2">
    <name type="scientific">Flavobacterium succinicans</name>
    <dbReference type="NCBI Taxonomy" id="29536"/>
    <lineage>
        <taxon>Bacteria</taxon>
        <taxon>Pseudomonadati</taxon>
        <taxon>Bacteroidota</taxon>
        <taxon>Flavobacteriia</taxon>
        <taxon>Flavobacteriales</taxon>
        <taxon>Flavobacteriaceae</taxon>
        <taxon>Flavobacterium</taxon>
    </lineage>
</organism>
<name>A0A199XR77_9FLAO</name>
<gene>
    <name evidence="1" type="ORF">FLB_11380</name>
</gene>
<dbReference type="Proteomes" id="UP000093807">
    <property type="component" value="Unassembled WGS sequence"/>
</dbReference>
<dbReference type="EMBL" id="JMTM01000035">
    <property type="protein sequence ID" value="OAZ04145.1"/>
    <property type="molecule type" value="Genomic_DNA"/>
</dbReference>
<dbReference type="PATRIC" id="fig|29536.5.peg.1200"/>
<protein>
    <submittedName>
        <fullName evidence="1">Uncharacterized protein</fullName>
    </submittedName>
</protein>
<comment type="caution">
    <text evidence="1">The sequence shown here is derived from an EMBL/GenBank/DDBJ whole genome shotgun (WGS) entry which is preliminary data.</text>
</comment>
<accession>A0A199XR77</accession>
<keyword evidence="2" id="KW-1185">Reference proteome</keyword>
<reference evidence="1 2" key="1">
    <citation type="submission" date="2016-06" db="EMBL/GenBank/DDBJ databases">
        <title>Draft genome sequence of Flavobacterium succinicans strain DD5b.</title>
        <authorList>
            <person name="Poehlein A."/>
            <person name="Daniel R."/>
            <person name="Simeonova D.D."/>
        </authorList>
    </citation>
    <scope>NUCLEOTIDE SEQUENCE [LARGE SCALE GENOMIC DNA]</scope>
    <source>
        <strain evidence="1 2">DD5b</strain>
    </source>
</reference>
<dbReference type="AlphaFoldDB" id="A0A199XR77"/>
<sequence length="36" mass="4360">MYRFQMIFNHIDEIYLLVVTYGMPRQFALLGSQHKV</sequence>
<proteinExistence type="predicted"/>
<evidence type="ECO:0000313" key="1">
    <source>
        <dbReference type="EMBL" id="OAZ04145.1"/>
    </source>
</evidence>